<dbReference type="EMBL" id="QRVN01000003">
    <property type="protein sequence ID" value="RGS48446.1"/>
    <property type="molecule type" value="Genomic_DNA"/>
</dbReference>
<comment type="caution">
    <text evidence="5">The sequence shown here is derived from an EMBL/GenBank/DDBJ whole genome shotgun (WGS) entry which is preliminary data.</text>
</comment>
<dbReference type="PROSITE" id="PS51257">
    <property type="entry name" value="PROKAR_LIPOPROTEIN"/>
    <property type="match status" value="1"/>
</dbReference>
<keyword evidence="1" id="KW-0732">Signal</keyword>
<evidence type="ECO:0000313" key="4">
    <source>
        <dbReference type="EMBL" id="RGS48446.1"/>
    </source>
</evidence>
<organism evidence="5 6">
    <name type="scientific">Segatella copri</name>
    <dbReference type="NCBI Taxonomy" id="165179"/>
    <lineage>
        <taxon>Bacteria</taxon>
        <taxon>Pseudomonadati</taxon>
        <taxon>Bacteroidota</taxon>
        <taxon>Bacteroidia</taxon>
        <taxon>Bacteroidales</taxon>
        <taxon>Prevotellaceae</taxon>
        <taxon>Segatella</taxon>
    </lineage>
</organism>
<dbReference type="Gene3D" id="2.40.128.420">
    <property type="match status" value="1"/>
</dbReference>
<dbReference type="InterPro" id="IPR040580">
    <property type="entry name" value="DUF5627"/>
</dbReference>
<evidence type="ECO:0000313" key="6">
    <source>
        <dbReference type="Proteomes" id="UP000283785"/>
    </source>
</evidence>
<dbReference type="Proteomes" id="UP000283785">
    <property type="component" value="Unassembled WGS sequence"/>
</dbReference>
<dbReference type="AlphaFoldDB" id="A0AA92TZK3"/>
<dbReference type="Pfam" id="PF18620">
    <property type="entry name" value="DUF5627"/>
    <property type="match status" value="1"/>
</dbReference>
<feature type="domain" description="DUF5627" evidence="3">
    <location>
        <begin position="201"/>
        <end position="343"/>
    </location>
</feature>
<accession>A0AA92TZK3</accession>
<evidence type="ECO:0000313" key="7">
    <source>
        <dbReference type="Proteomes" id="UP000286113"/>
    </source>
</evidence>
<reference evidence="6 7" key="1">
    <citation type="submission" date="2018-08" db="EMBL/GenBank/DDBJ databases">
        <title>A genome reference for cultivated species of the human gut microbiota.</title>
        <authorList>
            <person name="Zou Y."/>
            <person name="Xue W."/>
            <person name="Luo G."/>
        </authorList>
    </citation>
    <scope>NUCLEOTIDE SEQUENCE [LARGE SCALE GENOMIC DNA]</scope>
    <source>
        <strain evidence="5 6">AF12-50</strain>
        <strain evidence="4 7">AF22-1</strain>
    </source>
</reference>
<name>A0AA92TZK3_9BACT</name>
<dbReference type="Proteomes" id="UP000286113">
    <property type="component" value="Unassembled WGS sequence"/>
</dbReference>
<protein>
    <submittedName>
        <fullName evidence="5">DUF1735 domain-containing protein</fullName>
    </submittedName>
</protein>
<evidence type="ECO:0000313" key="5">
    <source>
        <dbReference type="EMBL" id="RGW43097.1"/>
    </source>
</evidence>
<dbReference type="EMBL" id="QSAG01000009">
    <property type="protein sequence ID" value="RGW43097.1"/>
    <property type="molecule type" value="Genomic_DNA"/>
</dbReference>
<evidence type="ECO:0000259" key="2">
    <source>
        <dbReference type="Pfam" id="PF08522"/>
    </source>
</evidence>
<dbReference type="Gene3D" id="2.60.40.1740">
    <property type="entry name" value="hypothetical protein (bacova_03559)"/>
    <property type="match status" value="1"/>
</dbReference>
<evidence type="ECO:0000256" key="1">
    <source>
        <dbReference type="SAM" id="SignalP"/>
    </source>
</evidence>
<proteinExistence type="predicted"/>
<gene>
    <name evidence="5" type="ORF">DWV76_06505</name>
    <name evidence="4" type="ORF">DWX90_02520</name>
</gene>
<evidence type="ECO:0000259" key="3">
    <source>
        <dbReference type="Pfam" id="PF18620"/>
    </source>
</evidence>
<dbReference type="InterPro" id="IPR013728">
    <property type="entry name" value="BT_3987-like_N"/>
</dbReference>
<feature type="signal peptide" evidence="1">
    <location>
        <begin position="1"/>
        <end position="22"/>
    </location>
</feature>
<feature type="domain" description="BT-3987-like N-terminal" evidence="2">
    <location>
        <begin position="38"/>
        <end position="158"/>
    </location>
</feature>
<feature type="chain" id="PRO_5041631108" evidence="1">
    <location>
        <begin position="23"/>
        <end position="358"/>
    </location>
</feature>
<sequence>MKMKKILAMAVMGILALGFSSCENGDADFPDYEGGVNVYFAHQFLDRTVVLGDAETLNTTDDNNHIIRIVSTMGGARNGKNITLKVAVDESLCDNLFFEDGVTPVKPMPTNYYTLDGNTINYNGEMLGRLKVKLEDAFFADPECVKGSYVIPVRILEQVGADSILSGKPMVDGETPSRTNLEAWSKTPQDYVLYKVKYMNPWEGFYLRRGTDKITENGQTKEVTRQGASIEKDEVCQITTKSLTEALFPVSVSKVEGKNEDGSDKIVKYTCNLKLTFDNDGNVTVSSDTEGMTATGSGKFEKKAAKLAWGNKDRDLLTLNYKVDFGCGITMETSDRFVAQTRGNINGVVTFNTKYVQQ</sequence>
<dbReference type="Pfam" id="PF08522">
    <property type="entry name" value="BT_3987-like_N"/>
    <property type="match status" value="1"/>
</dbReference>